<organism evidence="6 7">
    <name type="scientific">Candida verbasci</name>
    <dbReference type="NCBI Taxonomy" id="1227364"/>
    <lineage>
        <taxon>Eukaryota</taxon>
        <taxon>Fungi</taxon>
        <taxon>Dikarya</taxon>
        <taxon>Ascomycota</taxon>
        <taxon>Saccharomycotina</taxon>
        <taxon>Pichiomycetes</taxon>
        <taxon>Debaryomycetaceae</taxon>
        <taxon>Candida/Lodderomyces clade</taxon>
        <taxon>Candida</taxon>
    </lineage>
</organism>
<proteinExistence type="predicted"/>
<dbReference type="SUPFAM" id="SSF57903">
    <property type="entry name" value="FYVE/PHD zinc finger"/>
    <property type="match status" value="1"/>
</dbReference>
<evidence type="ECO:0000259" key="5">
    <source>
        <dbReference type="SMART" id="SM00249"/>
    </source>
</evidence>
<dbReference type="InterPro" id="IPR003903">
    <property type="entry name" value="UIM_dom"/>
</dbReference>
<dbReference type="PANTHER" id="PTHR47793">
    <property type="entry name" value="HISTONE DEACETYLASE COMPLEX SUBUNIT CTI6"/>
    <property type="match status" value="1"/>
</dbReference>
<feature type="region of interest" description="Disordered" evidence="4">
    <location>
        <begin position="1"/>
        <end position="58"/>
    </location>
</feature>
<protein>
    <recommendedName>
        <fullName evidence="5">Zinc finger PHD-type domain-containing protein</fullName>
    </recommendedName>
</protein>
<keyword evidence="1" id="KW-0479">Metal-binding</keyword>
<gene>
    <name evidence="6" type="ORF">CANVERA_P5203</name>
</gene>
<dbReference type="PROSITE" id="PS01359">
    <property type="entry name" value="ZF_PHD_1"/>
    <property type="match status" value="1"/>
</dbReference>
<reference evidence="6" key="1">
    <citation type="submission" date="2022-12" db="EMBL/GenBank/DDBJ databases">
        <authorList>
            <person name="Brejova B."/>
        </authorList>
    </citation>
    <scope>NUCLEOTIDE SEQUENCE</scope>
</reference>
<dbReference type="GO" id="GO:0008270">
    <property type="term" value="F:zinc ion binding"/>
    <property type="evidence" value="ECO:0007669"/>
    <property type="project" value="UniProtKB-KW"/>
</dbReference>
<dbReference type="GO" id="GO:0070210">
    <property type="term" value="C:Rpd3L-Expanded complex"/>
    <property type="evidence" value="ECO:0007669"/>
    <property type="project" value="TreeGrafter"/>
</dbReference>
<evidence type="ECO:0000313" key="7">
    <source>
        <dbReference type="Proteomes" id="UP001152885"/>
    </source>
</evidence>
<keyword evidence="3" id="KW-0862">Zinc</keyword>
<dbReference type="Pfam" id="PF20826">
    <property type="entry name" value="PHD_5"/>
    <property type="match status" value="1"/>
</dbReference>
<feature type="compositionally biased region" description="Basic and acidic residues" evidence="4">
    <location>
        <begin position="241"/>
        <end position="252"/>
    </location>
</feature>
<keyword evidence="2" id="KW-0863">Zinc-finger</keyword>
<dbReference type="PANTHER" id="PTHR47793:SF1">
    <property type="entry name" value="HISTONE DEACETYLASE COMPLEX SUBUNIT CTI6"/>
    <property type="match status" value="1"/>
</dbReference>
<feature type="compositionally biased region" description="Acidic residues" evidence="4">
    <location>
        <begin position="49"/>
        <end position="58"/>
    </location>
</feature>
<dbReference type="SMART" id="SM00249">
    <property type="entry name" value="PHD"/>
    <property type="match status" value="1"/>
</dbReference>
<comment type="caution">
    <text evidence="6">The sequence shown here is derived from an EMBL/GenBank/DDBJ whole genome shotgun (WGS) entry which is preliminary data.</text>
</comment>
<dbReference type="GO" id="GO:0061186">
    <property type="term" value="P:negative regulation of silent mating-type cassette heterochromatin formation"/>
    <property type="evidence" value="ECO:0007669"/>
    <property type="project" value="TreeGrafter"/>
</dbReference>
<feature type="region of interest" description="Disordered" evidence="4">
    <location>
        <begin position="165"/>
        <end position="313"/>
    </location>
</feature>
<feature type="domain" description="Zinc finger PHD-type" evidence="5">
    <location>
        <begin position="71"/>
        <end position="138"/>
    </location>
</feature>
<dbReference type="InterPro" id="IPR001965">
    <property type="entry name" value="Znf_PHD"/>
</dbReference>
<dbReference type="GO" id="GO:0033698">
    <property type="term" value="C:Rpd3L complex"/>
    <property type="evidence" value="ECO:0007669"/>
    <property type="project" value="TreeGrafter"/>
</dbReference>
<evidence type="ECO:0000256" key="3">
    <source>
        <dbReference type="ARBA" id="ARBA00022833"/>
    </source>
</evidence>
<dbReference type="Proteomes" id="UP001152885">
    <property type="component" value="Unassembled WGS sequence"/>
</dbReference>
<dbReference type="InterPro" id="IPR053051">
    <property type="entry name" value="HDAC_complex_subunit"/>
</dbReference>
<feature type="compositionally biased region" description="Basic and acidic residues" evidence="4">
    <location>
        <begin position="300"/>
        <end position="313"/>
    </location>
</feature>
<dbReference type="EMBL" id="CANTUO010000007">
    <property type="protein sequence ID" value="CAI5760695.1"/>
    <property type="molecule type" value="Genomic_DNA"/>
</dbReference>
<feature type="compositionally biased region" description="Polar residues" evidence="4">
    <location>
        <begin position="27"/>
        <end position="45"/>
    </location>
</feature>
<dbReference type="GO" id="GO:0061188">
    <property type="term" value="P:negative regulation of rDNA heterochromatin formation"/>
    <property type="evidence" value="ECO:0007669"/>
    <property type="project" value="TreeGrafter"/>
</dbReference>
<accession>A0A9W4U386</accession>
<dbReference type="PROSITE" id="PS50330">
    <property type="entry name" value="UIM"/>
    <property type="match status" value="1"/>
</dbReference>
<dbReference type="Gene3D" id="3.30.40.10">
    <property type="entry name" value="Zinc/RING finger domain, C3HC4 (zinc finger)"/>
    <property type="match status" value="1"/>
</dbReference>
<dbReference type="AlphaFoldDB" id="A0A9W4U386"/>
<evidence type="ECO:0000256" key="2">
    <source>
        <dbReference type="ARBA" id="ARBA00022771"/>
    </source>
</evidence>
<dbReference type="InterPro" id="IPR011011">
    <property type="entry name" value="Znf_FYVE_PHD"/>
</dbReference>
<dbReference type="InterPro" id="IPR019786">
    <property type="entry name" value="Zinc_finger_PHD-type_CS"/>
</dbReference>
<keyword evidence="7" id="KW-1185">Reference proteome</keyword>
<dbReference type="InterPro" id="IPR013083">
    <property type="entry name" value="Znf_RING/FYVE/PHD"/>
</dbReference>
<name>A0A9W4U386_9ASCO</name>
<evidence type="ECO:0000313" key="6">
    <source>
        <dbReference type="EMBL" id="CAI5760695.1"/>
    </source>
</evidence>
<dbReference type="OrthoDB" id="418595at2759"/>
<sequence length="389" mass="45692">MSRRSGRRSFNIDNNNNSIPEDEDIMEQSQTESQQPLNSENQDLQPNPEEQDQEEVEGGEDFIDEEDEITRCICQNDELQQSSINPQLANLLKKKFKIEIDQGLFIQCDKCHVWQHGYCVGLYENNDVPDKYWCELCKPELHTLVKNDQFSKRTLYKPVNDKRKKIEMSEEENHGTTAMKPKRREKQAAVKKERKDRRHHHPYEDYDEQLQKALRESAKESGINVEEEKENSNNNNKKRKIESVEDRKIKEESSDEIEQEQEKDKEKLPPPIKKKGKKKNKSDNGNSNSNSESSSTTTVLDKEELIKQNSKPRYDNEKASIYELRKRTGAILEWLGRSQIELQDEIQSKQKLFENESISLDSYNENLKSMENLTNQIISWEEKYGKYAP</sequence>
<feature type="compositionally biased region" description="Basic and acidic residues" evidence="4">
    <location>
        <begin position="209"/>
        <end position="219"/>
    </location>
</feature>
<evidence type="ECO:0000256" key="4">
    <source>
        <dbReference type="SAM" id="MobiDB-lite"/>
    </source>
</evidence>
<feature type="compositionally biased region" description="Low complexity" evidence="4">
    <location>
        <begin position="283"/>
        <end position="295"/>
    </location>
</feature>
<evidence type="ECO:0000256" key="1">
    <source>
        <dbReference type="ARBA" id="ARBA00022723"/>
    </source>
</evidence>
<feature type="compositionally biased region" description="Basic and acidic residues" evidence="4">
    <location>
        <begin position="165"/>
        <end position="174"/>
    </location>
</feature>